<evidence type="ECO:0000256" key="4">
    <source>
        <dbReference type="SAM" id="Phobius"/>
    </source>
</evidence>
<dbReference type="Proteomes" id="UP000192223">
    <property type="component" value="Unplaced"/>
</dbReference>
<feature type="compositionally biased region" description="Low complexity" evidence="3">
    <location>
        <begin position="476"/>
        <end position="491"/>
    </location>
</feature>
<dbReference type="GeneID" id="108735205"/>
<dbReference type="SMART" id="SM00042">
    <property type="entry name" value="CUB"/>
    <property type="match status" value="1"/>
</dbReference>
<feature type="chain" id="PRO_5028897545" evidence="5">
    <location>
        <begin position="22"/>
        <end position="842"/>
    </location>
</feature>
<dbReference type="PANTHER" id="PTHR47537">
    <property type="entry name" value="CUBILIN"/>
    <property type="match status" value="1"/>
</dbReference>
<dbReference type="CDD" id="cd00041">
    <property type="entry name" value="CUB"/>
    <property type="match status" value="1"/>
</dbReference>
<keyword evidence="5" id="KW-0732">Signal</keyword>
<evidence type="ECO:0000256" key="1">
    <source>
        <dbReference type="ARBA" id="ARBA00023157"/>
    </source>
</evidence>
<dbReference type="Gene3D" id="2.60.120.290">
    <property type="entry name" value="Spermadhesin, CUB domain"/>
    <property type="match status" value="1"/>
</dbReference>
<organism evidence="7 8">
    <name type="scientific">Agrilus planipennis</name>
    <name type="common">Emerald ash borer</name>
    <name type="synonym">Agrilus marcopoli</name>
    <dbReference type="NCBI Taxonomy" id="224129"/>
    <lineage>
        <taxon>Eukaryota</taxon>
        <taxon>Metazoa</taxon>
        <taxon>Ecdysozoa</taxon>
        <taxon>Arthropoda</taxon>
        <taxon>Hexapoda</taxon>
        <taxon>Insecta</taxon>
        <taxon>Pterygota</taxon>
        <taxon>Neoptera</taxon>
        <taxon>Endopterygota</taxon>
        <taxon>Coleoptera</taxon>
        <taxon>Polyphaga</taxon>
        <taxon>Elateriformia</taxon>
        <taxon>Buprestoidea</taxon>
        <taxon>Buprestidae</taxon>
        <taxon>Agrilinae</taxon>
        <taxon>Agrilus</taxon>
    </lineage>
</organism>
<dbReference type="KEGG" id="apln:108735205"/>
<dbReference type="Pfam" id="PF00431">
    <property type="entry name" value="CUB"/>
    <property type="match status" value="1"/>
</dbReference>
<accession>A0A7F5RD98</accession>
<dbReference type="InterPro" id="IPR000859">
    <property type="entry name" value="CUB_dom"/>
</dbReference>
<dbReference type="InParanoid" id="A0A7F5RD98"/>
<dbReference type="PROSITE" id="PS01180">
    <property type="entry name" value="CUB"/>
    <property type="match status" value="2"/>
</dbReference>
<keyword evidence="4" id="KW-0812">Transmembrane</keyword>
<evidence type="ECO:0000259" key="6">
    <source>
        <dbReference type="PROSITE" id="PS01180"/>
    </source>
</evidence>
<dbReference type="SUPFAM" id="SSF49854">
    <property type="entry name" value="Spermadhesin, CUB domain"/>
    <property type="match status" value="2"/>
</dbReference>
<keyword evidence="7" id="KW-1185">Reference proteome</keyword>
<dbReference type="AlphaFoldDB" id="A0A7F5RD98"/>
<proteinExistence type="predicted"/>
<keyword evidence="4" id="KW-1133">Transmembrane helix</keyword>
<dbReference type="GO" id="GO:0005886">
    <property type="term" value="C:plasma membrane"/>
    <property type="evidence" value="ECO:0007669"/>
    <property type="project" value="TreeGrafter"/>
</dbReference>
<evidence type="ECO:0000256" key="3">
    <source>
        <dbReference type="SAM" id="MobiDB-lite"/>
    </source>
</evidence>
<feature type="region of interest" description="Disordered" evidence="3">
    <location>
        <begin position="471"/>
        <end position="491"/>
    </location>
</feature>
<evidence type="ECO:0000313" key="7">
    <source>
        <dbReference type="Proteomes" id="UP000192223"/>
    </source>
</evidence>
<feature type="transmembrane region" description="Helical" evidence="4">
    <location>
        <begin position="824"/>
        <end position="841"/>
    </location>
</feature>
<keyword evidence="1" id="KW-1015">Disulfide bond</keyword>
<gene>
    <name evidence="8" type="primary">LOC108735205</name>
</gene>
<dbReference type="RefSeq" id="XP_025833954.1">
    <property type="nucleotide sequence ID" value="XM_025978169.1"/>
</dbReference>
<evidence type="ECO:0000256" key="2">
    <source>
        <dbReference type="PROSITE-ProRule" id="PRU00059"/>
    </source>
</evidence>
<comment type="caution">
    <text evidence="2">Lacks conserved residue(s) required for the propagation of feature annotation.</text>
</comment>
<dbReference type="InterPro" id="IPR035914">
    <property type="entry name" value="Sperma_CUB_dom_sf"/>
</dbReference>
<sequence length="842" mass="95788">MLRTIIHVCICLLPIILLREAKVEDEGRYYSPIHFTEGMVDLWTKSLRGCQCPFNTTSNDCACCEKNGGCHCGSAVPTRCSQCGLQQYCGGMCNVTIQSSDIQKRSRKSFGQIKPIPLDGPGVCIFTLIPTPHQRVEIQLYRFRNIGYFNGTSCVGGYIQLIGGIDSVNETDEKRFDQFCDRDERFRPPLVLFADGGRAHLIFRITEKFRTPSDFFAFFSFTSINDKSVGFQPKGGMKLQTSNCDWLYEDANCKSGCTLASPNYPGPYPSFVNCTYTISTSSENVWIRVSFYISTPDKQCLTDNISIYQGFSDIPVEVLCGYKRQVFNFYGPKIRVEFRSGRKIPPFNFYRGFKAKLSFYEKDASVTLPITSPSVSLYKPSTSTLQSTMPYTTSLPEDFLPCEILISGNNTRSGHFDTRELDWHSLCRWTFKGHPTDVVHISLFNYRLRAPSCKSVIEVFNGYMEDSKRPMDRICSPETSQSTSPSTSQRSYLSKGNIMVIIMRRPTAPQSTDEAEFISLRYFFHDEQISGTMQPESLCDVVYYGSKSPLAGMMENPTSKYFFVVGRLICKQVFKPSANQSVELTILGMENVSKKAQCMTECGDITGCLCVPQSSLDEVDHLLIVDENGLNVGCVCGQFEKDWFPISVYSWKTLTIIYSIADYKGKDKGFTFSASYSFNQDTSCGEKFYTLHSGEITPKNISKLHFNQYFYLSCGWILHSNVDRQLDIEISSSHNRPCSSWNISICEYKADAKDYCGKLLDTYCSRNLSDKVYNLQWKINAVVIRLRSFSRKMPEFRVKWKAQVNHWNIKYGSTTPTHNSSTKPHFWSITGLLFVVFLYFYL</sequence>
<protein>
    <submittedName>
        <fullName evidence="8">Uncharacterized protein LOC108735205</fullName>
    </submittedName>
</protein>
<keyword evidence="4" id="KW-0472">Membrane</keyword>
<feature type="domain" description="CUB" evidence="6">
    <location>
        <begin position="684"/>
        <end position="803"/>
    </location>
</feature>
<reference evidence="8" key="1">
    <citation type="submission" date="2025-08" db="UniProtKB">
        <authorList>
            <consortium name="RefSeq"/>
        </authorList>
    </citation>
    <scope>IDENTIFICATION</scope>
    <source>
        <tissue evidence="8">Entire body</tissue>
    </source>
</reference>
<evidence type="ECO:0000313" key="8">
    <source>
        <dbReference type="RefSeq" id="XP_025833954.1"/>
    </source>
</evidence>
<name>A0A7F5RD98_AGRPL</name>
<feature type="domain" description="CUB" evidence="6">
    <location>
        <begin position="244"/>
        <end position="360"/>
    </location>
</feature>
<dbReference type="InterPro" id="IPR053207">
    <property type="entry name" value="Non-NMDA_GluR_Accessory"/>
</dbReference>
<dbReference type="OrthoDB" id="10063988at2759"/>
<dbReference type="PANTHER" id="PTHR47537:SF3">
    <property type="entry name" value="CUB DOMAIN-CONTAINING PROTEIN"/>
    <property type="match status" value="1"/>
</dbReference>
<feature type="signal peptide" evidence="5">
    <location>
        <begin position="1"/>
        <end position="21"/>
    </location>
</feature>
<evidence type="ECO:0000256" key="5">
    <source>
        <dbReference type="SAM" id="SignalP"/>
    </source>
</evidence>